<dbReference type="InterPro" id="IPR015847">
    <property type="entry name" value="ExoRNase_PH_dom2"/>
</dbReference>
<dbReference type="Gene3D" id="3.30.230.70">
    <property type="entry name" value="GHMP Kinase, N-terminal domain"/>
    <property type="match status" value="1"/>
</dbReference>
<keyword evidence="5" id="KW-0694">RNA-binding</keyword>
<evidence type="ECO:0000313" key="8">
    <source>
        <dbReference type="EMBL" id="KTD23734.1"/>
    </source>
</evidence>
<gene>
    <name evidence="8" type="primary">rph</name>
    <name evidence="8" type="ORF">Llan_0515</name>
</gene>
<dbReference type="InterPro" id="IPR001247">
    <property type="entry name" value="ExoRNase_PH_dom1"/>
</dbReference>
<dbReference type="PANTHER" id="PTHR11953">
    <property type="entry name" value="EXOSOME COMPLEX COMPONENT"/>
    <property type="match status" value="1"/>
</dbReference>
<dbReference type="FunFam" id="3.30.230.70:FF:000003">
    <property type="entry name" value="Ribonuclease PH"/>
    <property type="match status" value="1"/>
</dbReference>
<evidence type="ECO:0000256" key="5">
    <source>
        <dbReference type="ARBA" id="ARBA00022884"/>
    </source>
</evidence>
<accession>A0A0W0VVK7</accession>
<dbReference type="SUPFAM" id="SSF54211">
    <property type="entry name" value="Ribosomal protein S5 domain 2-like"/>
    <property type="match status" value="1"/>
</dbReference>
<dbReference type="InterPro" id="IPR036345">
    <property type="entry name" value="ExoRNase_PH_dom2_sf"/>
</dbReference>
<dbReference type="SUPFAM" id="SSF55666">
    <property type="entry name" value="Ribonuclease PH domain 2-like"/>
    <property type="match status" value="1"/>
</dbReference>
<feature type="non-terminal residue" evidence="8">
    <location>
        <position position="1"/>
    </location>
</feature>
<dbReference type="CDD" id="cd11362">
    <property type="entry name" value="RNase_PH_bact"/>
    <property type="match status" value="1"/>
</dbReference>
<dbReference type="InterPro" id="IPR002381">
    <property type="entry name" value="RNase_PH_bac-type"/>
</dbReference>
<dbReference type="AlphaFoldDB" id="A0A0W0VVK7"/>
<dbReference type="NCBIfam" id="TIGR01966">
    <property type="entry name" value="RNasePH"/>
    <property type="match status" value="1"/>
</dbReference>
<dbReference type="Pfam" id="PF01138">
    <property type="entry name" value="RNase_PH"/>
    <property type="match status" value="1"/>
</dbReference>
<dbReference type="eggNOG" id="COG0689">
    <property type="taxonomic scope" value="Bacteria"/>
</dbReference>
<keyword evidence="9" id="KW-1185">Reference proteome</keyword>
<dbReference type="HAMAP" id="MF_00564">
    <property type="entry name" value="RNase_PH"/>
    <property type="match status" value="1"/>
</dbReference>
<evidence type="ECO:0000259" key="7">
    <source>
        <dbReference type="Pfam" id="PF03725"/>
    </source>
</evidence>
<dbReference type="GO" id="GO:0000049">
    <property type="term" value="F:tRNA binding"/>
    <property type="evidence" value="ECO:0007669"/>
    <property type="project" value="UniProtKB-KW"/>
</dbReference>
<comment type="caution">
    <text evidence="8">The sequence shown here is derived from an EMBL/GenBank/DDBJ whole genome shotgun (WGS) entry which is preliminary data.</text>
</comment>
<evidence type="ECO:0000259" key="6">
    <source>
        <dbReference type="Pfam" id="PF01138"/>
    </source>
</evidence>
<evidence type="ECO:0000256" key="1">
    <source>
        <dbReference type="ARBA" id="ARBA00006678"/>
    </source>
</evidence>
<organism evidence="8 9">
    <name type="scientific">Legionella lansingensis</name>
    <dbReference type="NCBI Taxonomy" id="45067"/>
    <lineage>
        <taxon>Bacteria</taxon>
        <taxon>Pseudomonadati</taxon>
        <taxon>Pseudomonadota</taxon>
        <taxon>Gammaproteobacteria</taxon>
        <taxon>Legionellales</taxon>
        <taxon>Legionellaceae</taxon>
        <taxon>Legionella</taxon>
    </lineage>
</organism>
<dbReference type="GO" id="GO:0031125">
    <property type="term" value="P:rRNA 3'-end processing"/>
    <property type="evidence" value="ECO:0007669"/>
    <property type="project" value="UniProtKB-ARBA"/>
</dbReference>
<dbReference type="InterPro" id="IPR018336">
    <property type="entry name" value="RNase_PH_CS"/>
</dbReference>
<dbReference type="Pfam" id="PF03725">
    <property type="entry name" value="RNase_PH_C"/>
    <property type="match status" value="1"/>
</dbReference>
<protein>
    <submittedName>
        <fullName evidence="8">Ribonuclease PH</fullName>
    </submittedName>
</protein>
<proteinExistence type="inferred from homology"/>
<dbReference type="InterPro" id="IPR020568">
    <property type="entry name" value="Ribosomal_Su5_D2-typ_SF"/>
</dbReference>
<feature type="domain" description="Exoribonuclease phosphorolytic" evidence="6">
    <location>
        <begin position="59"/>
        <end position="189"/>
    </location>
</feature>
<dbReference type="EMBL" id="LNYI01000011">
    <property type="protein sequence ID" value="KTD23734.1"/>
    <property type="molecule type" value="Genomic_DNA"/>
</dbReference>
<comment type="similarity">
    <text evidence="1">Belongs to the RNase PH family.</text>
</comment>
<dbReference type="GO" id="GO:0008033">
    <property type="term" value="P:tRNA processing"/>
    <property type="evidence" value="ECO:0007669"/>
    <property type="project" value="UniProtKB-KW"/>
</dbReference>
<dbReference type="InterPro" id="IPR027408">
    <property type="entry name" value="PNPase/RNase_PH_dom_sf"/>
</dbReference>
<reference evidence="8 9" key="1">
    <citation type="submission" date="2015-11" db="EMBL/GenBank/DDBJ databases">
        <title>Genomic analysis of 38 Legionella species identifies large and diverse effector repertoires.</title>
        <authorList>
            <person name="Burstein D."/>
            <person name="Amaro F."/>
            <person name="Zusman T."/>
            <person name="Lifshitz Z."/>
            <person name="Cohen O."/>
            <person name="Gilbert J.A."/>
            <person name="Pupko T."/>
            <person name="Shuman H.A."/>
            <person name="Segal G."/>
        </authorList>
    </citation>
    <scope>NUCLEOTIDE SEQUENCE [LARGE SCALE GENOMIC DNA]</scope>
    <source>
        <strain evidence="8 9">ATCC 49751</strain>
    </source>
</reference>
<dbReference type="PATRIC" id="fig|45067.4.peg.540"/>
<evidence type="ECO:0000313" key="9">
    <source>
        <dbReference type="Proteomes" id="UP000054869"/>
    </source>
</evidence>
<dbReference type="Proteomes" id="UP000054869">
    <property type="component" value="Unassembled WGS sequence"/>
</dbReference>
<dbReference type="InterPro" id="IPR050080">
    <property type="entry name" value="RNase_PH"/>
</dbReference>
<keyword evidence="4" id="KW-0819">tRNA processing</keyword>
<keyword evidence="3" id="KW-0820">tRNA-binding</keyword>
<name>A0A0W0VVK7_9GAMM</name>
<keyword evidence="2" id="KW-0698">rRNA processing</keyword>
<dbReference type="GO" id="GO:0009022">
    <property type="term" value="F:tRNA nucleotidyltransferase activity"/>
    <property type="evidence" value="ECO:0007669"/>
    <property type="project" value="InterPro"/>
</dbReference>
<dbReference type="GO" id="GO:0016075">
    <property type="term" value="P:rRNA catabolic process"/>
    <property type="evidence" value="ECO:0007669"/>
    <property type="project" value="TreeGrafter"/>
</dbReference>
<dbReference type="PANTHER" id="PTHR11953:SF0">
    <property type="entry name" value="EXOSOME COMPLEX COMPONENT RRP41"/>
    <property type="match status" value="1"/>
</dbReference>
<dbReference type="PROSITE" id="PS01277">
    <property type="entry name" value="RIBONUCLEASE_PH"/>
    <property type="match status" value="1"/>
</dbReference>
<evidence type="ECO:0000256" key="3">
    <source>
        <dbReference type="ARBA" id="ARBA00022555"/>
    </source>
</evidence>
<evidence type="ECO:0000256" key="2">
    <source>
        <dbReference type="ARBA" id="ARBA00022552"/>
    </source>
</evidence>
<sequence>LPSQVPLRLSFSAHFLKIQAWVFATGTSLYQVHSRNEKFILIYFYRGLTMRPSNREPNQLRPIKITRNYTQHAEGSVLIEFGQTRVLCNASVIDGVPKFLKGKNQGWITSEYGMLPRATHSRTEREASRGKQGGRTLEIQRLIGRSLRTCVDLKLLGENTITLDCDVIQADGGTRTAAITGACVALKDAVAWMVTREKLRKMPTFNYVAAVSVGIYRGQPVLDLDYAEDVLAETDMNIVMNEEGHFIEVQGTAEDKSFTREQLNSMLSLAEAGIAQLIDIQKSA</sequence>
<evidence type="ECO:0000256" key="4">
    <source>
        <dbReference type="ARBA" id="ARBA00022694"/>
    </source>
</evidence>
<dbReference type="STRING" id="45067.Llan_0515"/>
<feature type="domain" description="Exoribonuclease phosphorolytic" evidence="7">
    <location>
        <begin position="206"/>
        <end position="272"/>
    </location>
</feature>